<name>A0A8H6TFF8_9AGAR</name>
<dbReference type="AlphaFoldDB" id="A0A8H6TFF8"/>
<dbReference type="SUPFAM" id="SSF51735">
    <property type="entry name" value="NAD(P)-binding Rossmann-fold domains"/>
    <property type="match status" value="1"/>
</dbReference>
<dbReference type="EMBL" id="JACAZF010000001">
    <property type="protein sequence ID" value="KAF7315772.1"/>
    <property type="molecule type" value="Genomic_DNA"/>
</dbReference>
<proteinExistence type="inferred from homology"/>
<accession>A0A8H6TFF8</accession>
<gene>
    <name evidence="6" type="ORF">MIND_00093200</name>
</gene>
<comment type="similarity">
    <text evidence="1 4">Belongs to the short-chain dehydrogenases/reductases (SDR) family.</text>
</comment>
<dbReference type="Proteomes" id="UP000636479">
    <property type="component" value="Unassembled WGS sequence"/>
</dbReference>
<feature type="domain" description="Ketoreductase" evidence="5">
    <location>
        <begin position="13"/>
        <end position="194"/>
    </location>
</feature>
<evidence type="ECO:0000256" key="3">
    <source>
        <dbReference type="ARBA" id="ARBA00023002"/>
    </source>
</evidence>
<dbReference type="RefSeq" id="XP_037225795.1">
    <property type="nucleotide sequence ID" value="XM_037357885.1"/>
</dbReference>
<dbReference type="Pfam" id="PF00106">
    <property type="entry name" value="adh_short"/>
    <property type="match status" value="1"/>
</dbReference>
<dbReference type="PROSITE" id="PS00061">
    <property type="entry name" value="ADH_SHORT"/>
    <property type="match status" value="1"/>
</dbReference>
<dbReference type="PANTHER" id="PTHR42760:SF5">
    <property type="entry name" value="2-DEHYDRO-3-DEOXY-D-GLUCONATE 5-DEHYDROGENASE"/>
    <property type="match status" value="1"/>
</dbReference>
<dbReference type="SMART" id="SM00822">
    <property type="entry name" value="PKS_KR"/>
    <property type="match status" value="1"/>
</dbReference>
<organism evidence="6 7">
    <name type="scientific">Mycena indigotica</name>
    <dbReference type="NCBI Taxonomy" id="2126181"/>
    <lineage>
        <taxon>Eukaryota</taxon>
        <taxon>Fungi</taxon>
        <taxon>Dikarya</taxon>
        <taxon>Basidiomycota</taxon>
        <taxon>Agaricomycotina</taxon>
        <taxon>Agaricomycetes</taxon>
        <taxon>Agaricomycetidae</taxon>
        <taxon>Agaricales</taxon>
        <taxon>Marasmiineae</taxon>
        <taxon>Mycenaceae</taxon>
        <taxon>Mycena</taxon>
    </lineage>
</organism>
<keyword evidence="2" id="KW-0521">NADP</keyword>
<dbReference type="InterPro" id="IPR057326">
    <property type="entry name" value="KR_dom"/>
</dbReference>
<evidence type="ECO:0000256" key="1">
    <source>
        <dbReference type="ARBA" id="ARBA00006484"/>
    </source>
</evidence>
<reference evidence="6" key="1">
    <citation type="submission" date="2020-05" db="EMBL/GenBank/DDBJ databases">
        <title>Mycena genomes resolve the evolution of fungal bioluminescence.</title>
        <authorList>
            <person name="Tsai I.J."/>
        </authorList>
    </citation>
    <scope>NUCLEOTIDE SEQUENCE</scope>
    <source>
        <strain evidence="6">171206Taipei</strain>
    </source>
</reference>
<protein>
    <submittedName>
        <fullName evidence="6">ATP-binding cassette transporter</fullName>
    </submittedName>
</protein>
<evidence type="ECO:0000313" key="6">
    <source>
        <dbReference type="EMBL" id="KAF7315772.1"/>
    </source>
</evidence>
<keyword evidence="7" id="KW-1185">Reference proteome</keyword>
<sequence length="300" mass="32292">MSFLESLFSLQGRLALITGGTRGIGQTMALALAKAGADLVLVQRDPSNQDTADQARELGRRVTVIECDLADKESVSTIVHRVTASEEDGGLGLTIDILVNCGGIQRRAPAETFTDENWNEVTFERVQNVLVHIQKVLQVNLNAVFTLSRDVGAHMLKTRGVGSQTHRGKIINIASLLSHQGGLTVPAYAAAKHGVFGLIKALSNEWSPKGVNVNGISPGYIATEVCSLLWFGEGIDLATWKMNTALIADPVRSRQILERIPAQRWGSPADFEGAIVFLASRASDYVCGESLVVDGGWMGR</sequence>
<evidence type="ECO:0000256" key="2">
    <source>
        <dbReference type="ARBA" id="ARBA00022857"/>
    </source>
</evidence>
<dbReference type="PRINTS" id="PR00081">
    <property type="entry name" value="GDHRDH"/>
</dbReference>
<keyword evidence="3" id="KW-0560">Oxidoreductase</keyword>
<evidence type="ECO:0000313" key="7">
    <source>
        <dbReference type="Proteomes" id="UP000636479"/>
    </source>
</evidence>
<dbReference type="PRINTS" id="PR00080">
    <property type="entry name" value="SDRFAMILY"/>
</dbReference>
<dbReference type="Gene3D" id="3.40.50.720">
    <property type="entry name" value="NAD(P)-binding Rossmann-like Domain"/>
    <property type="match status" value="1"/>
</dbReference>
<dbReference type="GeneID" id="59340401"/>
<evidence type="ECO:0000256" key="4">
    <source>
        <dbReference type="RuleBase" id="RU000363"/>
    </source>
</evidence>
<keyword evidence="6" id="KW-0547">Nucleotide-binding</keyword>
<keyword evidence="6" id="KW-0067">ATP-binding</keyword>
<comment type="caution">
    <text evidence="6">The sequence shown here is derived from an EMBL/GenBank/DDBJ whole genome shotgun (WGS) entry which is preliminary data.</text>
</comment>
<dbReference type="FunFam" id="3.40.50.720:FF:000084">
    <property type="entry name" value="Short-chain dehydrogenase reductase"/>
    <property type="match status" value="1"/>
</dbReference>
<dbReference type="GO" id="GO:0005524">
    <property type="term" value="F:ATP binding"/>
    <property type="evidence" value="ECO:0007669"/>
    <property type="project" value="UniProtKB-KW"/>
</dbReference>
<dbReference type="PANTHER" id="PTHR42760">
    <property type="entry name" value="SHORT-CHAIN DEHYDROGENASES/REDUCTASES FAMILY MEMBER"/>
    <property type="match status" value="1"/>
</dbReference>
<dbReference type="InterPro" id="IPR020904">
    <property type="entry name" value="Sc_DH/Rdtase_CS"/>
</dbReference>
<evidence type="ECO:0000259" key="5">
    <source>
        <dbReference type="SMART" id="SM00822"/>
    </source>
</evidence>
<dbReference type="InterPro" id="IPR002347">
    <property type="entry name" value="SDR_fam"/>
</dbReference>
<dbReference type="InterPro" id="IPR036291">
    <property type="entry name" value="NAD(P)-bd_dom_sf"/>
</dbReference>
<dbReference type="GO" id="GO:0016616">
    <property type="term" value="F:oxidoreductase activity, acting on the CH-OH group of donors, NAD or NADP as acceptor"/>
    <property type="evidence" value="ECO:0007669"/>
    <property type="project" value="TreeGrafter"/>
</dbReference>
<dbReference type="OrthoDB" id="294295at2759"/>